<dbReference type="Pfam" id="PF07501">
    <property type="entry name" value="G5"/>
    <property type="match status" value="1"/>
</dbReference>
<organism evidence="3 4">
    <name type="scientific">Holtiella tumoricola</name>
    <dbReference type="NCBI Taxonomy" id="3018743"/>
    <lineage>
        <taxon>Bacteria</taxon>
        <taxon>Bacillati</taxon>
        <taxon>Bacillota</taxon>
        <taxon>Clostridia</taxon>
        <taxon>Lachnospirales</taxon>
        <taxon>Cellulosilyticaceae</taxon>
        <taxon>Holtiella</taxon>
    </lineage>
</organism>
<dbReference type="Pfam" id="PF04294">
    <property type="entry name" value="VanW"/>
    <property type="match status" value="1"/>
</dbReference>
<evidence type="ECO:0000313" key="4">
    <source>
        <dbReference type="Proteomes" id="UP001169242"/>
    </source>
</evidence>
<name>A0AA42J0J6_9FIRM</name>
<dbReference type="InterPro" id="IPR011098">
    <property type="entry name" value="G5_dom"/>
</dbReference>
<keyword evidence="1" id="KW-0732">Signal</keyword>
<dbReference type="Gene3D" id="2.20.230.10">
    <property type="entry name" value="Resuscitation-promoting factor rpfb"/>
    <property type="match status" value="1"/>
</dbReference>
<dbReference type="RefSeq" id="WP_271011670.1">
    <property type="nucleotide sequence ID" value="NZ_JAQIFT010000030.1"/>
</dbReference>
<dbReference type="Pfam" id="PF12229">
    <property type="entry name" value="PG_binding_4"/>
    <property type="match status" value="1"/>
</dbReference>
<dbReference type="PANTHER" id="PTHR35788">
    <property type="entry name" value="EXPORTED PROTEIN-RELATED"/>
    <property type="match status" value="1"/>
</dbReference>
<accession>A0AA42J0J6</accession>
<evidence type="ECO:0000256" key="1">
    <source>
        <dbReference type="ARBA" id="ARBA00022729"/>
    </source>
</evidence>
<reference evidence="3" key="1">
    <citation type="journal article" date="2023" name="Int. J. Syst. Evol. Microbiol.">
        <title>&lt;i&gt;Holtiella tumoricola&lt;/i&gt; gen. nov. sp. nov., isolated from a human clinical sample.</title>
        <authorList>
            <person name="Allen-Vercoe E."/>
            <person name="Daigneault M.C."/>
            <person name="Vancuren S.J."/>
            <person name="Cochrane K."/>
            <person name="O'Neal L.L."/>
            <person name="Sankaranarayanan K."/>
            <person name="Lawson P.A."/>
        </authorList>
    </citation>
    <scope>NUCLEOTIDE SEQUENCE</scope>
    <source>
        <strain evidence="3">CC70A</strain>
    </source>
</reference>
<gene>
    <name evidence="3" type="ORF">PBV87_07210</name>
</gene>
<protein>
    <submittedName>
        <fullName evidence="3">VanW family protein</fullName>
    </submittedName>
</protein>
<dbReference type="EMBL" id="JAQIFT010000030">
    <property type="protein sequence ID" value="MDA3731266.1"/>
    <property type="molecule type" value="Genomic_DNA"/>
</dbReference>
<dbReference type="Proteomes" id="UP001169242">
    <property type="component" value="Unassembled WGS sequence"/>
</dbReference>
<proteinExistence type="predicted"/>
<dbReference type="SMART" id="SM01208">
    <property type="entry name" value="G5"/>
    <property type="match status" value="1"/>
</dbReference>
<evidence type="ECO:0000259" key="2">
    <source>
        <dbReference type="PROSITE" id="PS51109"/>
    </source>
</evidence>
<keyword evidence="4" id="KW-1185">Reference proteome</keyword>
<dbReference type="InterPro" id="IPR052913">
    <property type="entry name" value="Glycopeptide_resist_protein"/>
</dbReference>
<dbReference type="AlphaFoldDB" id="A0AA42J0J6"/>
<sequence>MATNKKKVLIVSIIIGLVLILGVICSALAYVHHVVSAYDLVYSQEVYINDIPIGGLTPEEAKKKVTKQLDTYHENHAITLMNEDQKQTITLSQFSPETDLQTCLDQAYLVGHEGNYFERFKAARNKNSGPHHFTTKTTYDSAEIENILESKKEIFEIAPIDATMKRENRKFNFTVEEKGYTLDVTETAKIVADVLNSDTLDETPIQVVMKAVMPMVTKAHLAEAQTPLASFSTSYNNADLDRNENLKLASQKINIQLAPGEIFSLANQLEPITQAAGYRNSKVIVNGKLEEGIGGGVCQIASTLYNALLLSDVEIYSRANHSLPVAYVPLGRDATYASDIIDFKFRNNSEYPLFVEAYCENNHVIVNIFGYKGLKLEYDEIKFASEQIETIEPPETKIIQDSELYTDQKIQEVRPLEGKKVKLYRLLYRNGQLIDKQLINTSTYRARGEVIRVGTKSRVGEAIETSTQNAAQPQAVKPEIAKPTPANQILDEIVEEVPLMPSEADNPAPLS</sequence>
<feature type="domain" description="G5" evidence="2">
    <location>
        <begin position="378"/>
        <end position="457"/>
    </location>
</feature>
<dbReference type="InterPro" id="IPR022029">
    <property type="entry name" value="YoaR-like_PG-bd"/>
</dbReference>
<dbReference type="InterPro" id="IPR007391">
    <property type="entry name" value="Vancomycin_resist_VanW"/>
</dbReference>
<comment type="caution">
    <text evidence="3">The sequence shown here is derived from an EMBL/GenBank/DDBJ whole genome shotgun (WGS) entry which is preliminary data.</text>
</comment>
<evidence type="ECO:0000313" key="3">
    <source>
        <dbReference type="EMBL" id="MDA3731266.1"/>
    </source>
</evidence>
<dbReference type="PROSITE" id="PS51109">
    <property type="entry name" value="G5"/>
    <property type="match status" value="1"/>
</dbReference>
<dbReference type="PANTHER" id="PTHR35788:SF1">
    <property type="entry name" value="EXPORTED PROTEIN"/>
    <property type="match status" value="1"/>
</dbReference>